<dbReference type="Proteomes" id="UP000245370">
    <property type="component" value="Unassembled WGS sequence"/>
</dbReference>
<dbReference type="InterPro" id="IPR000641">
    <property type="entry name" value="CbxX/CfxQ"/>
</dbReference>
<accession>A0A2U2XBU3</accession>
<protein>
    <submittedName>
        <fullName evidence="5">AAA family ATPase</fullName>
    </submittedName>
</protein>
<evidence type="ECO:0000256" key="2">
    <source>
        <dbReference type="ARBA" id="ARBA00022741"/>
    </source>
</evidence>
<organism evidence="5 6">
    <name type="scientific">Brumimicrobium oceani</name>
    <dbReference type="NCBI Taxonomy" id="2100725"/>
    <lineage>
        <taxon>Bacteria</taxon>
        <taxon>Pseudomonadati</taxon>
        <taxon>Bacteroidota</taxon>
        <taxon>Flavobacteriia</taxon>
        <taxon>Flavobacteriales</taxon>
        <taxon>Crocinitomicaceae</taxon>
        <taxon>Brumimicrobium</taxon>
    </lineage>
</organism>
<dbReference type="InterPro" id="IPR050773">
    <property type="entry name" value="CbxX/CfxQ_RuBisCO_ESX"/>
</dbReference>
<dbReference type="Gene3D" id="1.10.8.60">
    <property type="match status" value="1"/>
</dbReference>
<reference evidence="5 6" key="1">
    <citation type="submission" date="2018-05" db="EMBL/GenBank/DDBJ databases">
        <title>Brumimicrobium oceani sp. nov., isolated from coastal sediment.</title>
        <authorList>
            <person name="Kou Y."/>
        </authorList>
    </citation>
    <scope>NUCLEOTIDE SEQUENCE [LARGE SCALE GENOMIC DNA]</scope>
    <source>
        <strain evidence="5 6">C305</strain>
    </source>
</reference>
<proteinExistence type="inferred from homology"/>
<evidence type="ECO:0000256" key="1">
    <source>
        <dbReference type="ARBA" id="ARBA00010378"/>
    </source>
</evidence>
<dbReference type="PANTHER" id="PTHR43392">
    <property type="entry name" value="AAA-TYPE ATPASE FAMILY PROTEIN / ANKYRIN REPEAT FAMILY PROTEIN"/>
    <property type="match status" value="1"/>
</dbReference>
<dbReference type="Gene3D" id="3.40.50.300">
    <property type="entry name" value="P-loop containing nucleotide triphosphate hydrolases"/>
    <property type="match status" value="1"/>
</dbReference>
<dbReference type="InterPro" id="IPR003959">
    <property type="entry name" value="ATPase_AAA_core"/>
</dbReference>
<sequence length="249" mass="28612">MARYIEILKRRKESGLSTDMAGMHAVFMGSPGTGKTTVARLLARKYKSLGIIKKEVLVEASRQDLVAEFVGQTAVKTNKLIDKAMHGVLFIDEAYALTSRGGNDFGQEVIEVLLKRMEDDRDNLVVIVAGYQEPMKQFLESNPGLPSRFNKNYIFKDFNQKELQEIFMFYLEKSSYTLDQQADTLLQTRIGEKLNTKTEFFGNARWVRKLFEECKISQAQRLSMMSFINEQDLQLLTKDDLFNAFNKMN</sequence>
<keyword evidence="2" id="KW-0547">Nucleotide-binding</keyword>
<dbReference type="PRINTS" id="PR00819">
    <property type="entry name" value="CBXCFQXSUPER"/>
</dbReference>
<dbReference type="AlphaFoldDB" id="A0A2U2XBU3"/>
<dbReference type="InterPro" id="IPR003593">
    <property type="entry name" value="AAA+_ATPase"/>
</dbReference>
<dbReference type="InterPro" id="IPR041627">
    <property type="entry name" value="AAA_lid_6"/>
</dbReference>
<feature type="domain" description="AAA+ ATPase" evidence="4">
    <location>
        <begin position="21"/>
        <end position="159"/>
    </location>
</feature>
<reference evidence="5 6" key="2">
    <citation type="submission" date="2018-05" db="EMBL/GenBank/DDBJ databases">
        <authorList>
            <person name="Lanie J.A."/>
            <person name="Ng W.-L."/>
            <person name="Kazmierczak K.M."/>
            <person name="Andrzejewski T.M."/>
            <person name="Davidsen T.M."/>
            <person name="Wayne K.J."/>
            <person name="Tettelin H."/>
            <person name="Glass J.I."/>
            <person name="Rusch D."/>
            <person name="Podicherti R."/>
            <person name="Tsui H.-C.T."/>
            <person name="Winkler M.E."/>
        </authorList>
    </citation>
    <scope>NUCLEOTIDE SEQUENCE [LARGE SCALE GENOMIC DNA]</scope>
    <source>
        <strain evidence="5 6">C305</strain>
    </source>
</reference>
<comment type="similarity">
    <text evidence="1">Belongs to the CbxX/CfxQ family.</text>
</comment>
<keyword evidence="6" id="KW-1185">Reference proteome</keyword>
<evidence type="ECO:0000259" key="4">
    <source>
        <dbReference type="SMART" id="SM00382"/>
    </source>
</evidence>
<dbReference type="GO" id="GO:0016887">
    <property type="term" value="F:ATP hydrolysis activity"/>
    <property type="evidence" value="ECO:0007669"/>
    <property type="project" value="InterPro"/>
</dbReference>
<dbReference type="GO" id="GO:0005524">
    <property type="term" value="F:ATP binding"/>
    <property type="evidence" value="ECO:0007669"/>
    <property type="project" value="UniProtKB-KW"/>
</dbReference>
<dbReference type="SUPFAM" id="SSF52540">
    <property type="entry name" value="P-loop containing nucleoside triphosphate hydrolases"/>
    <property type="match status" value="1"/>
</dbReference>
<dbReference type="PANTHER" id="PTHR43392:SF2">
    <property type="entry name" value="AAA-TYPE ATPASE FAMILY PROTEIN _ ANKYRIN REPEAT FAMILY PROTEIN"/>
    <property type="match status" value="1"/>
</dbReference>
<dbReference type="InterPro" id="IPR027417">
    <property type="entry name" value="P-loop_NTPase"/>
</dbReference>
<dbReference type="EMBL" id="QFRJ01000007">
    <property type="protein sequence ID" value="PWH85220.1"/>
    <property type="molecule type" value="Genomic_DNA"/>
</dbReference>
<evidence type="ECO:0000256" key="3">
    <source>
        <dbReference type="ARBA" id="ARBA00022840"/>
    </source>
</evidence>
<dbReference type="Pfam" id="PF00004">
    <property type="entry name" value="AAA"/>
    <property type="match status" value="1"/>
</dbReference>
<dbReference type="Pfam" id="PF17866">
    <property type="entry name" value="AAA_lid_6"/>
    <property type="match status" value="1"/>
</dbReference>
<dbReference type="SMART" id="SM00382">
    <property type="entry name" value="AAA"/>
    <property type="match status" value="1"/>
</dbReference>
<comment type="caution">
    <text evidence="5">The sequence shown here is derived from an EMBL/GenBank/DDBJ whole genome shotgun (WGS) entry which is preliminary data.</text>
</comment>
<keyword evidence="3" id="KW-0067">ATP-binding</keyword>
<evidence type="ECO:0000313" key="6">
    <source>
        <dbReference type="Proteomes" id="UP000245370"/>
    </source>
</evidence>
<name>A0A2U2XBU3_9FLAO</name>
<gene>
    <name evidence="5" type="ORF">DIT68_09780</name>
</gene>
<evidence type="ECO:0000313" key="5">
    <source>
        <dbReference type="EMBL" id="PWH85220.1"/>
    </source>
</evidence>
<dbReference type="FunFam" id="3.40.50.300:FF:000216">
    <property type="entry name" value="Type VII secretion ATPase EccA"/>
    <property type="match status" value="1"/>
</dbReference>